<proteinExistence type="predicted"/>
<keyword evidence="1" id="KW-0732">Signal</keyword>
<feature type="signal peptide" evidence="1">
    <location>
        <begin position="1"/>
        <end position="20"/>
    </location>
</feature>
<comment type="caution">
    <text evidence="2">The sequence shown here is derived from an EMBL/GenBank/DDBJ whole genome shotgun (WGS) entry which is preliminary data.</text>
</comment>
<evidence type="ECO:0000256" key="1">
    <source>
        <dbReference type="SAM" id="SignalP"/>
    </source>
</evidence>
<reference evidence="2" key="2">
    <citation type="journal article" date="2021" name="PeerJ">
        <title>Extensive microbial diversity within the chicken gut microbiome revealed by metagenomics and culture.</title>
        <authorList>
            <person name="Gilroy R."/>
            <person name="Ravi A."/>
            <person name="Getino M."/>
            <person name="Pursley I."/>
            <person name="Horton D.L."/>
            <person name="Alikhan N.F."/>
            <person name="Baker D."/>
            <person name="Gharbi K."/>
            <person name="Hall N."/>
            <person name="Watson M."/>
            <person name="Adriaenssens E.M."/>
            <person name="Foster-Nyarko E."/>
            <person name="Jarju S."/>
            <person name="Secka A."/>
            <person name="Antonio M."/>
            <person name="Oren A."/>
            <person name="Chaudhuri R.R."/>
            <person name="La Ragione R."/>
            <person name="Hildebrand F."/>
            <person name="Pallen M.J."/>
        </authorList>
    </citation>
    <scope>NUCLEOTIDE SEQUENCE</scope>
    <source>
        <strain evidence="2">ChiW3-316</strain>
    </source>
</reference>
<feature type="chain" id="PRO_5038887539" evidence="1">
    <location>
        <begin position="21"/>
        <end position="133"/>
    </location>
</feature>
<name>A0A9D1SBA7_9PROT</name>
<evidence type="ECO:0000313" key="3">
    <source>
        <dbReference type="Proteomes" id="UP000824107"/>
    </source>
</evidence>
<reference evidence="2" key="1">
    <citation type="submission" date="2020-10" db="EMBL/GenBank/DDBJ databases">
        <authorList>
            <person name="Gilroy R."/>
        </authorList>
    </citation>
    <scope>NUCLEOTIDE SEQUENCE</scope>
    <source>
        <strain evidence="2">ChiW3-316</strain>
    </source>
</reference>
<sequence>MKKFLFLVIMAAAAIFTVNAQEQLVKTINMYGERPNADSYRDADAAKSVRAIEYGSFETDQTITLTTRGVPVEYWYKHDAKQTYLVIRTGQKEEITLWFTDASDKTPKIDWTAATITNKNGKTIKIVYGEQQE</sequence>
<organism evidence="2 3">
    <name type="scientific">Candidatus Scatocola faecipullorum</name>
    <dbReference type="NCBI Taxonomy" id="2840917"/>
    <lineage>
        <taxon>Bacteria</taxon>
        <taxon>Pseudomonadati</taxon>
        <taxon>Pseudomonadota</taxon>
        <taxon>Alphaproteobacteria</taxon>
        <taxon>Rhodospirillales</taxon>
        <taxon>Rhodospirillaceae</taxon>
        <taxon>Rhodospirillaceae incertae sedis</taxon>
        <taxon>Candidatus Scatocola</taxon>
    </lineage>
</organism>
<dbReference type="EMBL" id="DVNC01000049">
    <property type="protein sequence ID" value="HIU53795.1"/>
    <property type="molecule type" value="Genomic_DNA"/>
</dbReference>
<accession>A0A9D1SBA7</accession>
<dbReference type="Proteomes" id="UP000824107">
    <property type="component" value="Unassembled WGS sequence"/>
</dbReference>
<evidence type="ECO:0000313" key="2">
    <source>
        <dbReference type="EMBL" id="HIU53795.1"/>
    </source>
</evidence>
<protein>
    <submittedName>
        <fullName evidence="2">Uncharacterized protein</fullName>
    </submittedName>
</protein>
<dbReference type="AlphaFoldDB" id="A0A9D1SBA7"/>
<gene>
    <name evidence="2" type="ORF">IAD20_06910</name>
</gene>